<proteinExistence type="predicted"/>
<keyword evidence="1" id="KW-0378">Hydrolase</keyword>
<reference evidence="4" key="1">
    <citation type="submission" date="2015-11" db="EMBL/GenBank/DDBJ databases">
        <title>Complete genome sequence of a polyethylene-glycol degrader Sphingopyxis macrogoltabida 203N (NBRC 111659).</title>
        <authorList>
            <person name="Yoshiyuki O."/>
            <person name="Shouta N."/>
            <person name="Nagata Y."/>
            <person name="Numata M."/>
            <person name="Tsuchikane K."/>
            <person name="Hosoyama A."/>
            <person name="Yamazoe A."/>
            <person name="Tsuda M."/>
            <person name="Fujita N."/>
            <person name="Kawai F."/>
        </authorList>
    </citation>
    <scope>NUCLEOTIDE SEQUENCE [LARGE SCALE GENOMIC DNA]</scope>
    <source>
        <strain evidence="4">203N</strain>
    </source>
</reference>
<dbReference type="Pfam" id="PF07859">
    <property type="entry name" value="Abhydrolase_3"/>
    <property type="match status" value="1"/>
</dbReference>
<feature type="domain" description="Alpha/beta hydrolase fold-3" evidence="2">
    <location>
        <begin position="67"/>
        <end position="266"/>
    </location>
</feature>
<keyword evidence="4" id="KW-1185">Reference proteome</keyword>
<dbReference type="SUPFAM" id="SSF53474">
    <property type="entry name" value="alpha/beta-Hydrolases"/>
    <property type="match status" value="1"/>
</dbReference>
<dbReference type="Proteomes" id="UP000076088">
    <property type="component" value="Chromosome"/>
</dbReference>
<dbReference type="KEGG" id="smaz:LH19_13525"/>
<dbReference type="InterPro" id="IPR050300">
    <property type="entry name" value="GDXG_lipolytic_enzyme"/>
</dbReference>
<dbReference type="InterPro" id="IPR029058">
    <property type="entry name" value="AB_hydrolase_fold"/>
</dbReference>
<dbReference type="Gene3D" id="3.40.50.1820">
    <property type="entry name" value="alpha/beta hydrolase"/>
    <property type="match status" value="1"/>
</dbReference>
<dbReference type="PANTHER" id="PTHR48081">
    <property type="entry name" value="AB HYDROLASE SUPERFAMILY PROTEIN C4A8.06C"/>
    <property type="match status" value="1"/>
</dbReference>
<evidence type="ECO:0000256" key="1">
    <source>
        <dbReference type="ARBA" id="ARBA00022801"/>
    </source>
</evidence>
<dbReference type="GO" id="GO:0016787">
    <property type="term" value="F:hydrolase activity"/>
    <property type="evidence" value="ECO:0007669"/>
    <property type="project" value="UniProtKB-KW"/>
</dbReference>
<dbReference type="PANTHER" id="PTHR48081:SF8">
    <property type="entry name" value="ALPHA_BETA HYDROLASE FOLD-3 DOMAIN-CONTAINING PROTEIN-RELATED"/>
    <property type="match status" value="1"/>
</dbReference>
<dbReference type="AlphaFoldDB" id="A0AAC8YYQ7"/>
<accession>A0AAC8YYQ7</accession>
<dbReference type="InterPro" id="IPR013094">
    <property type="entry name" value="AB_hydrolase_3"/>
</dbReference>
<evidence type="ECO:0000313" key="3">
    <source>
        <dbReference type="EMBL" id="AMU88671.1"/>
    </source>
</evidence>
<sequence length="294" mass="31466">MPSEAYRALVDQLFASPMPTDIGEMREAYRAMGDAFPLPADVAVETATLGGRPAEWLTVADAPRHIVLLVHGGGYCIGGLDSHRHLGGEIARQTGSRVAVIDYRLAPEHPYPAGLDDLKLAYRELLAMAGDEKIALVGDSAGAGLVMALLAELLLEARPLPASIYCMSPWADLSDTATSRKLKRELDPLASIDQLAKMAVHYAGNIPVSDPRISPAFADFRGSPPVFIQAGTAEVLMDDALNLAKSLADADVDVDVELRAGMIHVWPWFFPAIPEGAEALARACAFLSRHFADA</sequence>
<name>A0AAC8YYQ7_SPHMC</name>
<dbReference type="EMBL" id="CP013344">
    <property type="protein sequence ID" value="AMU88671.1"/>
    <property type="molecule type" value="Genomic_DNA"/>
</dbReference>
<organism evidence="3 4">
    <name type="scientific">Sphingopyxis macrogoltabida</name>
    <name type="common">Sphingomonas macrogoltabidus</name>
    <dbReference type="NCBI Taxonomy" id="33050"/>
    <lineage>
        <taxon>Bacteria</taxon>
        <taxon>Pseudomonadati</taxon>
        <taxon>Pseudomonadota</taxon>
        <taxon>Alphaproteobacteria</taxon>
        <taxon>Sphingomonadales</taxon>
        <taxon>Sphingomonadaceae</taxon>
        <taxon>Sphingopyxis</taxon>
    </lineage>
</organism>
<gene>
    <name evidence="3" type="ORF">ATM17_06395</name>
</gene>
<dbReference type="RefSeq" id="WP_054728684.1">
    <property type="nucleotide sequence ID" value="NZ_CP009429.1"/>
</dbReference>
<evidence type="ECO:0000313" key="4">
    <source>
        <dbReference type="Proteomes" id="UP000076088"/>
    </source>
</evidence>
<reference evidence="3 4" key="2">
    <citation type="journal article" date="2016" name="Genome Announc.">
        <title>Complete Genome Sequence of Sphingopyxis macrogoltabida Strain 203N (NBRC 111659), a Polyethylene Glycol Degrader.</title>
        <authorList>
            <person name="Ohtsubo Y."/>
            <person name="Nonoyama S."/>
            <person name="Nagata Y."/>
            <person name="Numata M."/>
            <person name="Tsuchikane K."/>
            <person name="Hosoyama A."/>
            <person name="Yamazoe A."/>
            <person name="Tsuda M."/>
            <person name="Fujita N."/>
            <person name="Kawai F."/>
        </authorList>
    </citation>
    <scope>NUCLEOTIDE SEQUENCE [LARGE SCALE GENOMIC DNA]</scope>
    <source>
        <strain evidence="3 4">203N</strain>
    </source>
</reference>
<evidence type="ECO:0000259" key="2">
    <source>
        <dbReference type="Pfam" id="PF07859"/>
    </source>
</evidence>
<protein>
    <recommendedName>
        <fullName evidence="2">Alpha/beta hydrolase fold-3 domain-containing protein</fullName>
    </recommendedName>
</protein>